<dbReference type="GO" id="GO:0005743">
    <property type="term" value="C:mitochondrial inner membrane"/>
    <property type="evidence" value="ECO:0007669"/>
    <property type="project" value="UniProtKB-SubCell"/>
</dbReference>
<evidence type="ECO:0000256" key="16">
    <source>
        <dbReference type="ARBA" id="ARBA00049551"/>
    </source>
</evidence>
<evidence type="ECO:0000256" key="3">
    <source>
        <dbReference type="ARBA" id="ARBA00012944"/>
    </source>
</evidence>
<evidence type="ECO:0000256" key="15">
    <source>
        <dbReference type="ARBA" id="ARBA00023136"/>
    </source>
</evidence>
<dbReference type="InterPro" id="IPR001750">
    <property type="entry name" value="ND/Mrp_TM"/>
</dbReference>
<keyword evidence="10 17" id="KW-0249">Electron transport</keyword>
<evidence type="ECO:0000256" key="6">
    <source>
        <dbReference type="ARBA" id="ARBA00022660"/>
    </source>
</evidence>
<keyword evidence="15 17" id="KW-0472">Membrane</keyword>
<evidence type="ECO:0000259" key="19">
    <source>
        <dbReference type="Pfam" id="PF06444"/>
    </source>
</evidence>
<dbReference type="InterPro" id="IPR003917">
    <property type="entry name" value="NADH_UbQ_OxRdtase_chain2"/>
</dbReference>
<evidence type="ECO:0000256" key="1">
    <source>
        <dbReference type="ARBA" id="ARBA00004448"/>
    </source>
</evidence>
<dbReference type="EMBL" id="MN883538">
    <property type="protein sequence ID" value="QIP88957.1"/>
    <property type="molecule type" value="Genomic_DNA"/>
</dbReference>
<protein>
    <recommendedName>
        <fullName evidence="4 17">NADH-ubiquinone oxidoreductase chain 2</fullName>
        <ecNumber evidence="3 17">7.1.1.2</ecNumber>
    </recommendedName>
</protein>
<evidence type="ECO:0000256" key="10">
    <source>
        <dbReference type="ARBA" id="ARBA00022982"/>
    </source>
</evidence>
<geneLocation type="mitochondrion" evidence="20"/>
<feature type="transmembrane region" description="Helical" evidence="17">
    <location>
        <begin position="244"/>
        <end position="265"/>
    </location>
</feature>
<comment type="function">
    <text evidence="17">Core subunit of the mitochondrial membrane respiratory chain NADH dehydrogenase (Complex I) which catalyzes electron transfer from NADH through the respiratory chain, using ubiquinone as an electron acceptor. Essential for the catalytic activity and assembly of complex I.</text>
</comment>
<dbReference type="GO" id="GO:0008137">
    <property type="term" value="F:NADH dehydrogenase (ubiquinone) activity"/>
    <property type="evidence" value="ECO:0007669"/>
    <property type="project" value="UniProtKB-EC"/>
</dbReference>
<evidence type="ECO:0000256" key="11">
    <source>
        <dbReference type="ARBA" id="ARBA00022989"/>
    </source>
</evidence>
<feature type="transmembrane region" description="Helical" evidence="17">
    <location>
        <begin position="57"/>
        <end position="76"/>
    </location>
</feature>
<dbReference type="InterPro" id="IPR050175">
    <property type="entry name" value="Complex_I_Subunit_2"/>
</dbReference>
<comment type="catalytic activity">
    <reaction evidence="16 17">
        <text>a ubiquinone + NADH + 5 H(+)(in) = a ubiquinol + NAD(+) + 4 H(+)(out)</text>
        <dbReference type="Rhea" id="RHEA:29091"/>
        <dbReference type="Rhea" id="RHEA-COMP:9565"/>
        <dbReference type="Rhea" id="RHEA-COMP:9566"/>
        <dbReference type="ChEBI" id="CHEBI:15378"/>
        <dbReference type="ChEBI" id="CHEBI:16389"/>
        <dbReference type="ChEBI" id="CHEBI:17976"/>
        <dbReference type="ChEBI" id="CHEBI:57540"/>
        <dbReference type="ChEBI" id="CHEBI:57945"/>
        <dbReference type="EC" id="7.1.1.2"/>
    </reaction>
</comment>
<evidence type="ECO:0000256" key="8">
    <source>
        <dbReference type="ARBA" id="ARBA00022792"/>
    </source>
</evidence>
<evidence type="ECO:0000256" key="14">
    <source>
        <dbReference type="ARBA" id="ARBA00023128"/>
    </source>
</evidence>
<dbReference type="GO" id="GO:0006120">
    <property type="term" value="P:mitochondrial electron transport, NADH to ubiquinone"/>
    <property type="evidence" value="ECO:0007669"/>
    <property type="project" value="InterPro"/>
</dbReference>
<feature type="transmembrane region" description="Helical" evidence="17">
    <location>
        <begin position="152"/>
        <end position="170"/>
    </location>
</feature>
<feature type="transmembrane region" description="Helical" evidence="17">
    <location>
        <begin position="96"/>
        <end position="115"/>
    </location>
</feature>
<feature type="transmembrane region" description="Helical" evidence="17">
    <location>
        <begin position="326"/>
        <end position="345"/>
    </location>
</feature>
<dbReference type="PANTHER" id="PTHR46552">
    <property type="entry name" value="NADH-UBIQUINONE OXIDOREDUCTASE CHAIN 2"/>
    <property type="match status" value="1"/>
</dbReference>
<keyword evidence="9 17" id="KW-1278">Translocase</keyword>
<keyword evidence="13 17" id="KW-0830">Ubiquinone</keyword>
<proteinExistence type="inferred from homology"/>
<evidence type="ECO:0000256" key="4">
    <source>
        <dbReference type="ARBA" id="ARBA00021008"/>
    </source>
</evidence>
<comment type="similarity">
    <text evidence="2 17">Belongs to the complex I subunit 2 family.</text>
</comment>
<keyword evidence="8 17" id="KW-0999">Mitochondrion inner membrane</keyword>
<evidence type="ECO:0000256" key="5">
    <source>
        <dbReference type="ARBA" id="ARBA00022448"/>
    </source>
</evidence>
<feature type="transmembrane region" description="Helical" evidence="17">
    <location>
        <begin position="277"/>
        <end position="296"/>
    </location>
</feature>
<comment type="subcellular location">
    <subcellularLocation>
        <location evidence="1 17">Mitochondrion inner membrane</location>
        <topology evidence="1 17">Multi-pass membrane protein</topology>
    </subcellularLocation>
</comment>
<gene>
    <name evidence="20" type="primary">ND2</name>
</gene>
<dbReference type="Pfam" id="PF00361">
    <property type="entry name" value="Proton_antipo_M"/>
    <property type="match status" value="1"/>
</dbReference>
<keyword evidence="7 17" id="KW-0812">Transmembrane</keyword>
<evidence type="ECO:0000256" key="13">
    <source>
        <dbReference type="ARBA" id="ARBA00023075"/>
    </source>
</evidence>
<dbReference type="AlphaFoldDB" id="A0A6G9FTF2"/>
<dbReference type="InterPro" id="IPR010933">
    <property type="entry name" value="NADH_DH_su2_C"/>
</dbReference>
<keyword evidence="6 17" id="KW-0679">Respiratory chain</keyword>
<dbReference type="PANTHER" id="PTHR46552:SF1">
    <property type="entry name" value="NADH-UBIQUINONE OXIDOREDUCTASE CHAIN 2"/>
    <property type="match status" value="1"/>
</dbReference>
<feature type="domain" description="NADH dehydrogenase subunit 2 C-terminal" evidence="19">
    <location>
        <begin position="290"/>
        <end position="342"/>
    </location>
</feature>
<feature type="transmembrane region" description="Helical" evidence="17">
    <location>
        <begin position="127"/>
        <end position="146"/>
    </location>
</feature>
<feature type="transmembrane region" description="Helical" evidence="17">
    <location>
        <begin position="5"/>
        <end position="21"/>
    </location>
</feature>
<evidence type="ECO:0000256" key="7">
    <source>
        <dbReference type="ARBA" id="ARBA00022692"/>
    </source>
</evidence>
<evidence type="ECO:0000256" key="9">
    <source>
        <dbReference type="ARBA" id="ARBA00022967"/>
    </source>
</evidence>
<keyword evidence="11 17" id="KW-1133">Transmembrane helix</keyword>
<keyword evidence="5" id="KW-0813">Transport</keyword>
<dbReference type="Pfam" id="PF06444">
    <property type="entry name" value="NADH_dehy_S2_C"/>
    <property type="match status" value="1"/>
</dbReference>
<evidence type="ECO:0000256" key="17">
    <source>
        <dbReference type="RuleBase" id="RU003403"/>
    </source>
</evidence>
<feature type="domain" description="NADH:quinone oxidoreductase/Mrp antiporter transmembrane" evidence="18">
    <location>
        <begin position="23"/>
        <end position="288"/>
    </location>
</feature>
<keyword evidence="12 17" id="KW-0520">NAD</keyword>
<keyword evidence="14 17" id="KW-0496">Mitochondrion</keyword>
<feature type="transmembrane region" description="Helical" evidence="17">
    <location>
        <begin position="27"/>
        <end position="45"/>
    </location>
</feature>
<reference evidence="20" key="2">
    <citation type="journal article" date="2020" name="Mitochondrial DNA Part B Resour">
        <title>Complete mitochondrial genome of the crinoid echinoderm, Florometra species (Echinodermata, Crinoidea).</title>
        <authorList>
            <person name="Nam S.-E."/>
            <person name="Park H.S."/>
            <person name="Rhee J.-S."/>
        </authorList>
    </citation>
    <scope>NUCLEOTIDE SEQUENCE</scope>
</reference>
<accession>A0A6G9FTF2</accession>
<reference evidence="20" key="1">
    <citation type="submission" date="2019-12" db="EMBL/GenBank/DDBJ databases">
        <authorList>
            <person name="Kim B.-M."/>
            <person name="Rhee J.-S."/>
        </authorList>
    </citation>
    <scope>NUCLEOTIDE SEQUENCE</scope>
</reference>
<evidence type="ECO:0000259" key="18">
    <source>
        <dbReference type="Pfam" id="PF00361"/>
    </source>
</evidence>
<feature type="transmembrane region" description="Helical" evidence="17">
    <location>
        <begin position="190"/>
        <end position="211"/>
    </location>
</feature>
<sequence length="346" mass="38723">MNRNITLFFLTNIITGTVIAISSNNWFLIWIGLEINTISILPILLSNNNRRNIEASIKYFIIQALAAAIILNSALINIWNNGSWLINTPINNISSITIMTALFFKISIVPFHFWFPEVVNGINLTNGLILTTWQKIAPTIITINIINELNNNIIVTCTILSIIIGSWNGINQTQTRKIMAFSSINHMGWIILISIFNQNISLTMLLVYIIINSTIFTNLINNNTMNISNSNKNNVLNPWNASTLSISILSLGGLPPLTGFINKLLSINTLIINNNILLTIPLIIGSLISLFFYLRITFNTNMTNFPQNSIILINIRNNNNNNMNSVLNIITILGIPLIPIIINIIN</sequence>
<evidence type="ECO:0000256" key="2">
    <source>
        <dbReference type="ARBA" id="ARBA00007012"/>
    </source>
</evidence>
<dbReference type="PRINTS" id="PR01436">
    <property type="entry name" value="NADHDHGNASE2"/>
</dbReference>
<dbReference type="EC" id="7.1.1.2" evidence="3 17"/>
<evidence type="ECO:0000313" key="20">
    <source>
        <dbReference type="EMBL" id="QIP88957.1"/>
    </source>
</evidence>
<name>A0A6G9FTF2_9ECHI</name>
<evidence type="ECO:0000256" key="12">
    <source>
        <dbReference type="ARBA" id="ARBA00023027"/>
    </source>
</evidence>
<organism evidence="20">
    <name type="scientific">Florometra sp. BMK-2020</name>
    <dbReference type="NCBI Taxonomy" id="2719553"/>
    <lineage>
        <taxon>Eukaryota</taxon>
        <taxon>Metazoa</taxon>
        <taxon>Echinodermata</taxon>
        <taxon>Pelmatozoa</taxon>
        <taxon>Crinoidea</taxon>
        <taxon>Articulata</taxon>
        <taxon>Comatulida</taxon>
        <taxon>Antedonidae</taxon>
        <taxon>Florometra</taxon>
    </lineage>
</organism>